<evidence type="ECO:0000259" key="8">
    <source>
        <dbReference type="PROSITE" id="PS50850"/>
    </source>
</evidence>
<evidence type="ECO:0000256" key="1">
    <source>
        <dbReference type="ARBA" id="ARBA00004651"/>
    </source>
</evidence>
<keyword evidence="3" id="KW-1003">Cell membrane</keyword>
<dbReference type="AlphaFoldDB" id="A0A7X0LW97"/>
<dbReference type="GO" id="GO:0022857">
    <property type="term" value="F:transmembrane transporter activity"/>
    <property type="evidence" value="ECO:0007669"/>
    <property type="project" value="InterPro"/>
</dbReference>
<feature type="transmembrane region" description="Helical" evidence="7">
    <location>
        <begin position="353"/>
        <end position="377"/>
    </location>
</feature>
<feature type="transmembrane region" description="Helical" evidence="7">
    <location>
        <begin position="292"/>
        <end position="308"/>
    </location>
</feature>
<keyword evidence="6 7" id="KW-0472">Membrane</keyword>
<evidence type="ECO:0000256" key="4">
    <source>
        <dbReference type="ARBA" id="ARBA00022692"/>
    </source>
</evidence>
<dbReference type="InterPro" id="IPR036259">
    <property type="entry name" value="MFS_trans_sf"/>
</dbReference>
<feature type="domain" description="Major facilitator superfamily (MFS) profile" evidence="8">
    <location>
        <begin position="7"/>
        <end position="406"/>
    </location>
</feature>
<dbReference type="GO" id="GO:0005886">
    <property type="term" value="C:plasma membrane"/>
    <property type="evidence" value="ECO:0007669"/>
    <property type="project" value="UniProtKB-SubCell"/>
</dbReference>
<evidence type="ECO:0000256" key="6">
    <source>
        <dbReference type="ARBA" id="ARBA00023136"/>
    </source>
</evidence>
<feature type="transmembrane region" description="Helical" evidence="7">
    <location>
        <begin position="38"/>
        <end position="57"/>
    </location>
</feature>
<sequence length="416" mass="45488">MKKRNIILTLLFVTWTLSYMDRMVMTVAIPYISKDFDLTPVSMGIVMSAFFAGYALFQVPGGMLADKFGSRKTMVSAVTWWSLFTVATAMATSFTNMLIIRVLFGIGEASFPGGSWKTLSNWFPKKERATANGIMMSSNALGPAIAPLFVVGVMAAFGWRSVFLFLVIPGIIVAALLWWLVRDNPKDSKLVSAEELKVIQGDEGTKDSGKKMSFKDVVKQSMVWKLVLIWFTFDITFWGFSSWVPTYLINARGFDLVSMGINASLPFFAGTVGLILGGYLSDKFFVGRRRTLIIGSDILAAIFLYFTFTTGSMVPAMALLTLSGFFICMSFGAIWALPMNVLKPEVMGSSSALINFGGQVAGFISPIVIGFLIEAAGGSFNTAFYFLIAAVLVSAVITTSVREHENTKTAKLKIAK</sequence>
<evidence type="ECO:0000256" key="5">
    <source>
        <dbReference type="ARBA" id="ARBA00022989"/>
    </source>
</evidence>
<evidence type="ECO:0000313" key="10">
    <source>
        <dbReference type="Proteomes" id="UP000531594"/>
    </source>
</evidence>
<dbReference type="InterPro" id="IPR020846">
    <property type="entry name" value="MFS_dom"/>
</dbReference>
<proteinExistence type="predicted"/>
<gene>
    <name evidence="9" type="ORF">HNR53_003495</name>
</gene>
<evidence type="ECO:0000256" key="3">
    <source>
        <dbReference type="ARBA" id="ARBA00022475"/>
    </source>
</evidence>
<name>A0A7X0LW97_9BACI</name>
<dbReference type="Proteomes" id="UP000531594">
    <property type="component" value="Unassembled WGS sequence"/>
</dbReference>
<keyword evidence="5 7" id="KW-1133">Transmembrane helix</keyword>
<dbReference type="SUPFAM" id="SSF103473">
    <property type="entry name" value="MFS general substrate transporter"/>
    <property type="match status" value="1"/>
</dbReference>
<dbReference type="PIRSF" id="PIRSF002808">
    <property type="entry name" value="Hexose_phosphate_transp"/>
    <property type="match status" value="1"/>
</dbReference>
<feature type="transmembrane region" description="Helical" evidence="7">
    <location>
        <begin position="73"/>
        <end position="92"/>
    </location>
</feature>
<dbReference type="EMBL" id="JACHGK010000013">
    <property type="protein sequence ID" value="MBB6446831.1"/>
    <property type="molecule type" value="Genomic_DNA"/>
</dbReference>
<dbReference type="RefSeq" id="WP_184528172.1">
    <property type="nucleotide sequence ID" value="NZ_JACHGK010000013.1"/>
</dbReference>
<feature type="transmembrane region" description="Helical" evidence="7">
    <location>
        <begin position="314"/>
        <end position="341"/>
    </location>
</feature>
<keyword evidence="2" id="KW-0813">Transport</keyword>
<organism evidence="9 10">
    <name type="scientific">Bacillus benzoevorans</name>
    <dbReference type="NCBI Taxonomy" id="1456"/>
    <lineage>
        <taxon>Bacteria</taxon>
        <taxon>Bacillati</taxon>
        <taxon>Bacillota</taxon>
        <taxon>Bacilli</taxon>
        <taxon>Bacillales</taxon>
        <taxon>Bacillaceae</taxon>
        <taxon>Bacillus</taxon>
    </lineage>
</organism>
<dbReference type="InterPro" id="IPR000849">
    <property type="entry name" value="Sugar_P_transporter"/>
</dbReference>
<feature type="transmembrane region" description="Helical" evidence="7">
    <location>
        <begin position="383"/>
        <end position="401"/>
    </location>
</feature>
<comment type="subcellular location">
    <subcellularLocation>
        <location evidence="1">Cell membrane</location>
        <topology evidence="1">Multi-pass membrane protein</topology>
    </subcellularLocation>
</comment>
<dbReference type="Gene3D" id="1.20.1250.20">
    <property type="entry name" value="MFS general substrate transporter like domains"/>
    <property type="match status" value="2"/>
</dbReference>
<feature type="transmembrane region" description="Helical" evidence="7">
    <location>
        <begin position="222"/>
        <end position="240"/>
    </location>
</feature>
<feature type="transmembrane region" description="Helical" evidence="7">
    <location>
        <begin position="260"/>
        <end position="280"/>
    </location>
</feature>
<dbReference type="CDD" id="cd17319">
    <property type="entry name" value="MFS_ExuT_GudP_like"/>
    <property type="match status" value="1"/>
</dbReference>
<evidence type="ECO:0000313" key="9">
    <source>
        <dbReference type="EMBL" id="MBB6446831.1"/>
    </source>
</evidence>
<evidence type="ECO:0000256" key="7">
    <source>
        <dbReference type="SAM" id="Phobius"/>
    </source>
</evidence>
<dbReference type="Pfam" id="PF07690">
    <property type="entry name" value="MFS_1"/>
    <property type="match status" value="1"/>
</dbReference>
<dbReference type="InterPro" id="IPR011701">
    <property type="entry name" value="MFS"/>
</dbReference>
<dbReference type="InterPro" id="IPR050382">
    <property type="entry name" value="MFS_Na/Anion_cotransporter"/>
</dbReference>
<accession>A0A7X0LW97</accession>
<comment type="caution">
    <text evidence="9">The sequence shown here is derived from an EMBL/GenBank/DDBJ whole genome shotgun (WGS) entry which is preliminary data.</text>
</comment>
<reference evidence="9 10" key="1">
    <citation type="submission" date="2020-08" db="EMBL/GenBank/DDBJ databases">
        <title>Genomic Encyclopedia of Type Strains, Phase IV (KMG-IV): sequencing the most valuable type-strain genomes for metagenomic binning, comparative biology and taxonomic classification.</title>
        <authorList>
            <person name="Goeker M."/>
        </authorList>
    </citation>
    <scope>NUCLEOTIDE SEQUENCE [LARGE SCALE GENOMIC DNA]</scope>
    <source>
        <strain evidence="9 10">DSM 5391</strain>
    </source>
</reference>
<keyword evidence="10" id="KW-1185">Reference proteome</keyword>
<dbReference type="PROSITE" id="PS50850">
    <property type="entry name" value="MFS"/>
    <property type="match status" value="1"/>
</dbReference>
<protein>
    <submittedName>
        <fullName evidence="9">Sugar phosphate permease</fullName>
    </submittedName>
</protein>
<evidence type="ECO:0000256" key="2">
    <source>
        <dbReference type="ARBA" id="ARBA00022448"/>
    </source>
</evidence>
<keyword evidence="4 7" id="KW-0812">Transmembrane</keyword>
<dbReference type="PANTHER" id="PTHR11662:SF399">
    <property type="entry name" value="FI19708P1-RELATED"/>
    <property type="match status" value="1"/>
</dbReference>
<dbReference type="PANTHER" id="PTHR11662">
    <property type="entry name" value="SOLUTE CARRIER FAMILY 17"/>
    <property type="match status" value="1"/>
</dbReference>
<feature type="transmembrane region" description="Helical" evidence="7">
    <location>
        <begin position="163"/>
        <end position="181"/>
    </location>
</feature>